<protein>
    <submittedName>
        <fullName evidence="4">Uncharacterized protein</fullName>
    </submittedName>
</protein>
<dbReference type="OrthoDB" id="9812962at2"/>
<feature type="domain" description="Peptidoglycan binding-like" evidence="2">
    <location>
        <begin position="82"/>
        <end position="137"/>
    </location>
</feature>
<dbReference type="Proteomes" id="UP000016721">
    <property type="component" value="Unassembled WGS sequence"/>
</dbReference>
<dbReference type="RefSeq" id="WP_021803716.1">
    <property type="nucleotide sequence ID" value="NZ_KI273145.1"/>
</dbReference>
<dbReference type="InterPro" id="IPR002477">
    <property type="entry name" value="Peptidoglycan-bd-like"/>
</dbReference>
<keyword evidence="5" id="KW-1185">Reference proteome</keyword>
<evidence type="ECO:0000256" key="1">
    <source>
        <dbReference type="SAM" id="Phobius"/>
    </source>
</evidence>
<dbReference type="InterPro" id="IPR036366">
    <property type="entry name" value="PGBDSf"/>
</dbReference>
<feature type="domain" description="Peptidoglycan binding-like" evidence="2">
    <location>
        <begin position="368"/>
        <end position="425"/>
    </location>
</feature>
<feature type="domain" description="Peptidoglycan binding-like" evidence="2">
    <location>
        <begin position="224"/>
        <end position="281"/>
    </location>
</feature>
<dbReference type="eggNOG" id="COG0741">
    <property type="taxonomic scope" value="Bacteria"/>
</dbReference>
<feature type="domain" description="Peptidoglycan binding-like" evidence="2">
    <location>
        <begin position="8"/>
        <end position="65"/>
    </location>
</feature>
<dbReference type="InterPro" id="IPR036365">
    <property type="entry name" value="PGBD-like_sf"/>
</dbReference>
<dbReference type="STRING" id="1294142.CINTURNW_3789"/>
<feature type="transmembrane region" description="Helical" evidence="1">
    <location>
        <begin position="757"/>
        <end position="776"/>
    </location>
</feature>
<dbReference type="Gene3D" id="1.10.101.10">
    <property type="entry name" value="PGBD-like superfamily/PGBD"/>
    <property type="match status" value="6"/>
</dbReference>
<evidence type="ECO:0000259" key="3">
    <source>
        <dbReference type="Pfam" id="PF05257"/>
    </source>
</evidence>
<evidence type="ECO:0000313" key="4">
    <source>
        <dbReference type="EMBL" id="ERK28964.1"/>
    </source>
</evidence>
<dbReference type="HOGENOM" id="CLU_352219_0_0_9"/>
<dbReference type="InterPro" id="IPR007921">
    <property type="entry name" value="CHAP_dom"/>
</dbReference>
<evidence type="ECO:0000313" key="5">
    <source>
        <dbReference type="Proteomes" id="UP000016721"/>
    </source>
</evidence>
<dbReference type="eggNOG" id="COG3409">
    <property type="taxonomic scope" value="Bacteria"/>
</dbReference>
<keyword evidence="1" id="KW-1133">Transmembrane helix</keyword>
<dbReference type="Pfam" id="PF05257">
    <property type="entry name" value="CHAP"/>
    <property type="match status" value="1"/>
</dbReference>
<dbReference type="PANTHER" id="PTHR41533:SF1">
    <property type="entry name" value="L,D-TRANSPEPTIDASE YCBB-RELATED"/>
    <property type="match status" value="1"/>
</dbReference>
<gene>
    <name evidence="4" type="ORF">CINTURNW_3789</name>
</gene>
<keyword evidence="1" id="KW-0472">Membrane</keyword>
<comment type="caution">
    <text evidence="4">The sequence shown here is derived from an EMBL/GenBank/DDBJ whole genome shotgun (WGS) entry which is preliminary data.</text>
</comment>
<dbReference type="EMBL" id="APJA01000023">
    <property type="protein sequence ID" value="ERK28964.1"/>
    <property type="molecule type" value="Genomic_DNA"/>
</dbReference>
<accession>U2PYV3</accession>
<proteinExistence type="predicted"/>
<dbReference type="SUPFAM" id="SSF47090">
    <property type="entry name" value="PGBD-like"/>
    <property type="match status" value="6"/>
</dbReference>
<feature type="domain" description="Peptidase C51" evidence="3">
    <location>
        <begin position="471"/>
        <end position="557"/>
    </location>
</feature>
<dbReference type="PANTHER" id="PTHR41533">
    <property type="entry name" value="L,D-TRANSPEPTIDASE HI_1667-RELATED"/>
    <property type="match status" value="1"/>
</dbReference>
<dbReference type="AlphaFoldDB" id="U2PYV3"/>
<name>U2PYV3_9CLOT</name>
<sequence length="798" mass="83923">MLQLGSKGQEVTDLQNKLIARGYSVGSAGADGDFGQGTYNAVVKFQTDNGLGVDGIVGPETMNAIIGSAGATILKWGSKGLLVKELQQKLISKGYNLGAAGADGDFGQATYNAVVDFQTKSSISADGIVGPMTWDALNGLLTDTLLKLGSNGDNVKKLQENLISRGYNLGPAGADGDFGPSTYNAVIQFQADHGLDRDGVVGPATWSVLNGVDNSIMLKLGSKGAAVKELQQKLIAKGYSVGAAGADGDFGQGTDSAVRKLQADFGLGVDGVVGPLTWDAINSSSFSELLKIGSKGAKVKELQSRLIVLGYNLGAAGADGDFGQATYNAVVSFQSSRGLGVDGVVGSETWNALFGTSSYELLSIGSKGESVRKLQQLLISLGYNLGAAGADGDFGQATYDAVVNFQSRNGLGVDGIVGSETWNALYGFNNGGSGVSGAAGVRKFLEVAKSQLGYRESGKNLTKYGAWYGLNGEEWCAMFISWCANEAGIMGQIVPRYAWCESGVNWYKSRGRYRLRALGYIPAPGDVVFFKNSAGEYYHTGMVESVSNGNVNTIEGNSEDMVRRNSHSLASSQIDGYGLNGGIITENEAILKEAGRVGIFKDAPVEFTAFSVETPMAIISLLPLVTVRAAVSYTPTFKIGKDFKVGVSSPTELAASAASGLVSGGIDFDFSEENIAATLQGINVGMDVGDVISYDVAIKSYDVIEITIQHKVTILGKDVYQKIIIRIQKGNLQPVYLPIIATKPDQVTQPNTKGNTVLYIIGGISFIAIALIAMALGNPQILEFFRNIFAKFIPAFGV</sequence>
<feature type="domain" description="Peptidoglycan binding-like" evidence="2">
    <location>
        <begin position="151"/>
        <end position="209"/>
    </location>
</feature>
<dbReference type="Pfam" id="PF01471">
    <property type="entry name" value="PG_binding_1"/>
    <property type="match status" value="6"/>
</dbReference>
<dbReference type="PATRIC" id="fig|1294142.3.peg.3954"/>
<organism evidence="4 5">
    <name type="scientific">Clostridium intestinale URNW</name>
    <dbReference type="NCBI Taxonomy" id="1294142"/>
    <lineage>
        <taxon>Bacteria</taxon>
        <taxon>Bacillati</taxon>
        <taxon>Bacillota</taxon>
        <taxon>Clostridia</taxon>
        <taxon>Eubacteriales</taxon>
        <taxon>Clostridiaceae</taxon>
        <taxon>Clostridium</taxon>
    </lineage>
</organism>
<feature type="domain" description="Peptidoglycan binding-like" evidence="2">
    <location>
        <begin position="296"/>
        <end position="353"/>
    </location>
</feature>
<reference evidence="4 5" key="1">
    <citation type="journal article" date="2013" name="Genome Announc.">
        <title>Draft Genome Sequence of the Hydrogen- and Ethanol-Producing Bacterium Clostridium intestinale Strain URNW.</title>
        <authorList>
            <person name="Lal S."/>
            <person name="Ramachandran U."/>
            <person name="Zhang X."/>
            <person name="Sparling R."/>
            <person name="Levin D.B."/>
        </authorList>
    </citation>
    <scope>NUCLEOTIDE SEQUENCE [LARGE SCALE GENOMIC DNA]</scope>
    <source>
        <strain evidence="4 5">URNW</strain>
    </source>
</reference>
<keyword evidence="1" id="KW-0812">Transmembrane</keyword>
<evidence type="ECO:0000259" key="2">
    <source>
        <dbReference type="Pfam" id="PF01471"/>
    </source>
</evidence>
<dbReference type="InterPro" id="IPR052905">
    <property type="entry name" value="LD-transpeptidase_YkuD-like"/>
</dbReference>